<dbReference type="Proteomes" id="UP000267978">
    <property type="component" value="Unassembled WGS sequence"/>
</dbReference>
<name>A0AB74A4C7_PSESX</name>
<reference evidence="1 2" key="1">
    <citation type="submission" date="2018-08" db="EMBL/GenBank/DDBJ databases">
        <title>Recombination of ecologically and evolutionarily significant loci maintains genetic cohesion in the Pseudomonas syringae species complex.</title>
        <authorList>
            <person name="Dillon M."/>
            <person name="Thakur S."/>
            <person name="Almeida R.N.D."/>
            <person name="Weir B.S."/>
            <person name="Guttman D.S."/>
        </authorList>
    </citation>
    <scope>NUCLEOTIDE SEQUENCE [LARGE SCALE GENOMIC DNA]</scope>
    <source>
        <strain evidence="1 2">ICMP 3946</strain>
    </source>
</reference>
<gene>
    <name evidence="1" type="ORF">ALQ98_04510</name>
</gene>
<organism evidence="1 2">
    <name type="scientific">Pseudomonas syringae pv. lapsa</name>
    <dbReference type="NCBI Taxonomy" id="199201"/>
    <lineage>
        <taxon>Bacteria</taxon>
        <taxon>Pseudomonadati</taxon>
        <taxon>Pseudomonadota</taxon>
        <taxon>Gammaproteobacteria</taxon>
        <taxon>Pseudomonadales</taxon>
        <taxon>Pseudomonadaceae</taxon>
        <taxon>Pseudomonas</taxon>
        <taxon>Pseudomonas syringae</taxon>
    </lineage>
</organism>
<accession>A0AB74A4C7</accession>
<dbReference type="EMBL" id="RBNO01000070">
    <property type="protein sequence ID" value="RML25153.1"/>
    <property type="molecule type" value="Genomic_DNA"/>
</dbReference>
<evidence type="ECO:0000313" key="1">
    <source>
        <dbReference type="EMBL" id="RML25153.1"/>
    </source>
</evidence>
<proteinExistence type="predicted"/>
<protein>
    <submittedName>
        <fullName evidence="1">Uncharacterized protein</fullName>
    </submittedName>
</protein>
<comment type="caution">
    <text evidence="1">The sequence shown here is derived from an EMBL/GenBank/DDBJ whole genome shotgun (WGS) entry which is preliminary data.</text>
</comment>
<evidence type="ECO:0000313" key="2">
    <source>
        <dbReference type="Proteomes" id="UP000267978"/>
    </source>
</evidence>
<sequence>MSGVCFSADDPAQTYPHRKEMPTMLIRIEEGVYGDAWVVILDDYPVKCRSWQEAREFADRMKSRIDAPHSLPHMARRAAAEISVQAAAR</sequence>
<dbReference type="AlphaFoldDB" id="A0AB74A4C7"/>